<keyword evidence="2 3" id="KW-0092">Biotin</keyword>
<reference evidence="5 6" key="1">
    <citation type="submission" date="2016-08" db="EMBL/GenBank/DDBJ databases">
        <title>Novel Firmicutes and Novel Genomes.</title>
        <authorList>
            <person name="Poppleton D.I."/>
            <person name="Gribaldo S."/>
        </authorList>
    </citation>
    <scope>NUCLEOTIDE SEQUENCE [LARGE SCALE GENOMIC DNA]</scope>
    <source>
        <strain evidence="5 6">CTT3</strain>
    </source>
</reference>
<dbReference type="InterPro" id="IPR050709">
    <property type="entry name" value="Biotin_Carboxyl_Carrier/Decarb"/>
</dbReference>
<evidence type="ECO:0000256" key="3">
    <source>
        <dbReference type="RuleBase" id="RU364072"/>
    </source>
</evidence>
<keyword evidence="3" id="KW-0443">Lipid metabolism</keyword>
<dbReference type="Proteomes" id="UP000284177">
    <property type="component" value="Unassembled WGS sequence"/>
</dbReference>
<protein>
    <recommendedName>
        <fullName evidence="1 3">Biotin carboxyl carrier protein of acetyl-CoA carboxylase</fullName>
    </recommendedName>
</protein>
<dbReference type="GO" id="GO:0006633">
    <property type="term" value="P:fatty acid biosynthetic process"/>
    <property type="evidence" value="ECO:0007669"/>
    <property type="project" value="UniProtKB-UniPathway"/>
</dbReference>
<dbReference type="EMBL" id="MCIB01000003">
    <property type="protein sequence ID" value="RKD33910.1"/>
    <property type="molecule type" value="Genomic_DNA"/>
</dbReference>
<dbReference type="UniPathway" id="UPA00094"/>
<dbReference type="RefSeq" id="WP_120167381.1">
    <property type="nucleotide sequence ID" value="NZ_MCIB01000003.1"/>
</dbReference>
<dbReference type="OrthoDB" id="9811735at2"/>
<name>A0A419T8N7_9FIRM</name>
<dbReference type="NCBIfam" id="TIGR00531">
    <property type="entry name" value="BCCP"/>
    <property type="match status" value="1"/>
</dbReference>
<dbReference type="InterPro" id="IPR011053">
    <property type="entry name" value="Single_hybrid_motif"/>
</dbReference>
<keyword evidence="3" id="KW-0275">Fatty acid biosynthesis</keyword>
<organism evidence="5 6">
    <name type="scientific">Thermohalobacter berrensis</name>
    <dbReference type="NCBI Taxonomy" id="99594"/>
    <lineage>
        <taxon>Bacteria</taxon>
        <taxon>Bacillati</taxon>
        <taxon>Bacillota</taxon>
        <taxon>Tissierellia</taxon>
        <taxon>Tissierellales</taxon>
        <taxon>Thermohalobacteraceae</taxon>
        <taxon>Thermohalobacter</taxon>
    </lineage>
</organism>
<keyword evidence="3" id="KW-0276">Fatty acid metabolism</keyword>
<dbReference type="PROSITE" id="PS50968">
    <property type="entry name" value="BIOTINYL_LIPOYL"/>
    <property type="match status" value="1"/>
</dbReference>
<dbReference type="FunFam" id="2.40.50.100:FF:000003">
    <property type="entry name" value="Acetyl-CoA carboxylase biotin carboxyl carrier protein"/>
    <property type="match status" value="1"/>
</dbReference>
<dbReference type="PANTHER" id="PTHR45266">
    <property type="entry name" value="OXALOACETATE DECARBOXYLASE ALPHA CHAIN"/>
    <property type="match status" value="1"/>
</dbReference>
<sequence>MDIKDVKELILTVDKTSVQKVDIQKGDVKISISKTLGVEKAERNYHDRVEEVQVQPVETKPEVKVDKIENEENLFTVTSPIVGTFYAAPSPDSEPYVKVGDKVKEGQTLCIIEAMKIMNEIESEASGEIVEILVKNEEAVEYGQPLMKIRRSS</sequence>
<dbReference type="GO" id="GO:0003989">
    <property type="term" value="F:acetyl-CoA carboxylase activity"/>
    <property type="evidence" value="ECO:0007669"/>
    <property type="project" value="InterPro"/>
</dbReference>
<comment type="function">
    <text evidence="3">This protein is a component of the acetyl coenzyme A carboxylase complex; first, biotin carboxylase catalyzes the carboxylation of the carrier protein and then the transcarboxylase transfers the carboxyl group to form malonyl-CoA.</text>
</comment>
<evidence type="ECO:0000256" key="2">
    <source>
        <dbReference type="ARBA" id="ARBA00023267"/>
    </source>
</evidence>
<evidence type="ECO:0000256" key="1">
    <source>
        <dbReference type="ARBA" id="ARBA00017562"/>
    </source>
</evidence>
<gene>
    <name evidence="5" type="ORF">BET03_08255</name>
</gene>
<dbReference type="AlphaFoldDB" id="A0A419T8N7"/>
<dbReference type="PRINTS" id="PR01071">
    <property type="entry name" value="ACOABIOTINCC"/>
</dbReference>
<dbReference type="Pfam" id="PF00364">
    <property type="entry name" value="Biotin_lipoyl"/>
    <property type="match status" value="1"/>
</dbReference>
<accession>A0A419T8N7</accession>
<dbReference type="InterPro" id="IPR001249">
    <property type="entry name" value="AcCoA_biotinCC"/>
</dbReference>
<evidence type="ECO:0000313" key="6">
    <source>
        <dbReference type="Proteomes" id="UP000284177"/>
    </source>
</evidence>
<dbReference type="PANTHER" id="PTHR45266:SF3">
    <property type="entry name" value="OXALOACETATE DECARBOXYLASE ALPHA CHAIN"/>
    <property type="match status" value="1"/>
</dbReference>
<feature type="domain" description="Lipoyl-binding" evidence="4">
    <location>
        <begin position="74"/>
        <end position="150"/>
    </location>
</feature>
<dbReference type="CDD" id="cd06850">
    <property type="entry name" value="biotinyl_domain"/>
    <property type="match status" value="1"/>
</dbReference>
<keyword evidence="6" id="KW-1185">Reference proteome</keyword>
<keyword evidence="3" id="KW-0444">Lipid biosynthesis</keyword>
<dbReference type="GO" id="GO:0009317">
    <property type="term" value="C:acetyl-CoA carboxylase complex"/>
    <property type="evidence" value="ECO:0007669"/>
    <property type="project" value="InterPro"/>
</dbReference>
<proteinExistence type="predicted"/>
<comment type="pathway">
    <text evidence="3">Lipid metabolism; fatty acid biosynthesis.</text>
</comment>
<dbReference type="InterPro" id="IPR000089">
    <property type="entry name" value="Biotin_lipoyl"/>
</dbReference>
<dbReference type="SUPFAM" id="SSF51230">
    <property type="entry name" value="Single hybrid motif"/>
    <property type="match status" value="1"/>
</dbReference>
<evidence type="ECO:0000313" key="5">
    <source>
        <dbReference type="EMBL" id="RKD33910.1"/>
    </source>
</evidence>
<dbReference type="Gene3D" id="2.40.50.100">
    <property type="match status" value="1"/>
</dbReference>
<comment type="caution">
    <text evidence="5">The sequence shown here is derived from an EMBL/GenBank/DDBJ whole genome shotgun (WGS) entry which is preliminary data.</text>
</comment>
<evidence type="ECO:0000259" key="4">
    <source>
        <dbReference type="PROSITE" id="PS50968"/>
    </source>
</evidence>